<dbReference type="InterPro" id="IPR027417">
    <property type="entry name" value="P-loop_NTPase"/>
</dbReference>
<dbReference type="CDD" id="cd19854">
    <property type="entry name" value="DSRM_DHX9_rpt1"/>
    <property type="match status" value="1"/>
</dbReference>
<feature type="domain" description="DRBM" evidence="12">
    <location>
        <begin position="13"/>
        <end position="81"/>
    </location>
</feature>
<proteinExistence type="inferred from homology"/>
<dbReference type="PROSITE" id="PS51192">
    <property type="entry name" value="HELICASE_ATP_BIND_1"/>
    <property type="match status" value="1"/>
</dbReference>
<dbReference type="EMBL" id="CAJOBD010003690">
    <property type="protein sequence ID" value="CAF3961618.1"/>
    <property type="molecule type" value="Genomic_DNA"/>
</dbReference>
<dbReference type="GO" id="GO:0043138">
    <property type="term" value="F:3'-5' DNA helicase activity"/>
    <property type="evidence" value="ECO:0007669"/>
    <property type="project" value="TreeGrafter"/>
</dbReference>
<dbReference type="SUPFAM" id="SSF52540">
    <property type="entry name" value="P-loop containing nucleoside triphosphate hydrolases"/>
    <property type="match status" value="1"/>
</dbReference>
<dbReference type="GO" id="GO:1990904">
    <property type="term" value="C:ribonucleoprotein complex"/>
    <property type="evidence" value="ECO:0007669"/>
    <property type="project" value="TreeGrafter"/>
</dbReference>
<dbReference type="Gene3D" id="1.20.120.1080">
    <property type="match status" value="1"/>
</dbReference>
<dbReference type="PROSITE" id="PS51194">
    <property type="entry name" value="HELICASE_CTER"/>
    <property type="match status" value="1"/>
</dbReference>
<dbReference type="SMART" id="SM00847">
    <property type="entry name" value="HA2"/>
    <property type="match status" value="1"/>
</dbReference>
<organism evidence="15 16">
    <name type="scientific">Rotaria sordida</name>
    <dbReference type="NCBI Taxonomy" id="392033"/>
    <lineage>
        <taxon>Eukaryota</taxon>
        <taxon>Metazoa</taxon>
        <taxon>Spiralia</taxon>
        <taxon>Gnathifera</taxon>
        <taxon>Rotifera</taxon>
        <taxon>Eurotatoria</taxon>
        <taxon>Bdelloidea</taxon>
        <taxon>Philodinida</taxon>
        <taxon>Philodinidae</taxon>
        <taxon>Rotaria</taxon>
    </lineage>
</organism>
<feature type="region of interest" description="Disordered" evidence="11">
    <location>
        <begin position="610"/>
        <end position="631"/>
    </location>
</feature>
<feature type="compositionally biased region" description="Polar residues" evidence="11">
    <location>
        <begin position="1268"/>
        <end position="1282"/>
    </location>
</feature>
<feature type="domain" description="DRBM" evidence="12">
    <location>
        <begin position="177"/>
        <end position="249"/>
    </location>
</feature>
<evidence type="ECO:0000256" key="2">
    <source>
        <dbReference type="ARBA" id="ARBA00008792"/>
    </source>
</evidence>
<dbReference type="InterPro" id="IPR007502">
    <property type="entry name" value="Helicase-assoc_dom"/>
</dbReference>
<dbReference type="EC" id="3.6.4.13" evidence="3"/>
<dbReference type="InterPro" id="IPR044445">
    <property type="entry name" value="DHX9_DSRM_1"/>
</dbReference>
<dbReference type="Pfam" id="PF00271">
    <property type="entry name" value="Helicase_C"/>
    <property type="match status" value="1"/>
</dbReference>
<evidence type="ECO:0000313" key="15">
    <source>
        <dbReference type="EMBL" id="CAF3961618.1"/>
    </source>
</evidence>
<feature type="compositionally biased region" description="Polar residues" evidence="11">
    <location>
        <begin position="1289"/>
        <end position="1321"/>
    </location>
</feature>
<dbReference type="InterPro" id="IPR011709">
    <property type="entry name" value="DEAD-box_helicase_OB_fold"/>
</dbReference>
<evidence type="ECO:0000256" key="6">
    <source>
        <dbReference type="ARBA" id="ARBA00022801"/>
    </source>
</evidence>
<evidence type="ECO:0000259" key="14">
    <source>
        <dbReference type="PROSITE" id="PS51194"/>
    </source>
</evidence>
<keyword evidence="7" id="KW-0347">Helicase</keyword>
<evidence type="ECO:0000256" key="10">
    <source>
        <dbReference type="PROSITE-ProRule" id="PRU00266"/>
    </source>
</evidence>
<dbReference type="PROSITE" id="PS50137">
    <property type="entry name" value="DS_RBD"/>
    <property type="match status" value="2"/>
</dbReference>
<keyword evidence="5" id="KW-0547">Nucleotide-binding</keyword>
<dbReference type="GO" id="GO:0050684">
    <property type="term" value="P:regulation of mRNA processing"/>
    <property type="evidence" value="ECO:0007669"/>
    <property type="project" value="TreeGrafter"/>
</dbReference>
<evidence type="ECO:0000256" key="5">
    <source>
        <dbReference type="ARBA" id="ARBA00022741"/>
    </source>
</evidence>
<dbReference type="PANTHER" id="PTHR18934:SF119">
    <property type="entry name" value="ATP-DEPENDENT RNA HELICASE A"/>
    <property type="match status" value="1"/>
</dbReference>
<dbReference type="GO" id="GO:0005524">
    <property type="term" value="F:ATP binding"/>
    <property type="evidence" value="ECO:0007669"/>
    <property type="project" value="UniProtKB-KW"/>
</dbReference>
<name>A0A819LGD7_9BILA</name>
<dbReference type="Proteomes" id="UP000663836">
    <property type="component" value="Unassembled WGS sequence"/>
</dbReference>
<dbReference type="InterPro" id="IPR044446">
    <property type="entry name" value="DHX9_DSRM_2"/>
</dbReference>
<sequence>MSSSNLASGNFGDIKAFLYAWLGKQNKLPSYDVSQQGTKQRIRFKCELTVPTYSYNAIGNSTNKKDAQTNAAIDFCQYLVREGKMLENELEPYLPSKNSTVLTTQSLGTLPAGLIPPHMLQLNTTANEAGPPPTLLPYQPGPPSHYLEHIRSDRKMLEEQEETDTNAAIHGNWTIENGKGRLHQYLQKNNLPQEYKYTSSGPDNLRTFFAELSVYIRERNQTIHARENGSTKQIASKSCALALVRQLYHLKIIEPFTGEKKKKQIEKTTPFRVTVSNDIVKELDEVIKLFNIQPIVINEQQPNGSLLNSQILERFPSSERRTTSSIIQWVPPIPNWNPWIASNIDEGPLATATMESISEDLRHAEQCKIENELKCRLQERQNLPVFTYRQQILEQIKKNNVILIRGATGCGKTTQIPQYLIEDAIQHNQGAYCNIVVTQPRRISAISIAERVSWERCEDLGNSCGYSVRFESILPRPYGSLLFCTVGVLLRKLESGLRGISHVIVDEIRPVIRFCGSAAPQMRNLATRYERDINTDFLLVLLRDMLNAYPQLKVILMSATIDVTLFRQYFFNCSIVEIEGRTYDVREYFLEDIIQLLNFQPINSSLTSRKQNNKNRQLQDDDDDLGYEDSQADDMEDVNCNGICGNEYSPQTAAAMNQLSEKSLSFELIEALISYICSLGDDGAILIFLPGWNLIQALLKYFQQHPRFGSSGFRFLPLHSQLPREEQHRVFEHVPSGVKKIILSTNIAESSVTIDDIVYVIDSCKVKQKLFSSRNNMTNYVTIWASKTNLTQRRGRAGRTRSGCCFYLCSKARYEHLDNYLLPEIFRTPLHELALAIKLLKLGDIKLFLSKAIEQPPMDAVAEAEFTLKQMQAIDENDELTPLGKILARLPIEPKIGKMIILGCIFCVGDAACTIASATSFPEPFLHDGKHLRHMHRNLAGNRFSDHVALLNAFQQYEREKNRNGERGEMEFCDRKCLNLSTMRMTYEARNQLRDIMIMSGFPEECLSSQWLDVEQSHSKLDIVISLLCYALYPNVCFHISKRKLLTTEGKEALIHKNSVNCGREIPIFPSPFFVFTEKIKTRAVSAKQMSMSTPVQLLLFASDQVDVIEPNLVCLDNWILLNMNIELASKIVALRPAIEALIIRCTQEPNDIINRPQSVEQLCNLIRLLSDQQLEHILCEKINENNNNDNNTTESTNTNFNVSSSEYRPNELFPSNRGYNQRSFRGGHNRPFNRYNYRGNHTPQQQYRPQNNMSGSAFNFSPDPLTLPSTPDNSSSSFNNKRQLDNVFHSSTSSPLNGPQQTPSYQSGWNNNRDGYSNNYRGAGGYSRFPKRSRPYNY</sequence>
<evidence type="ECO:0000256" key="8">
    <source>
        <dbReference type="ARBA" id="ARBA00022840"/>
    </source>
</evidence>
<dbReference type="InterPro" id="IPR001650">
    <property type="entry name" value="Helicase_C-like"/>
</dbReference>
<gene>
    <name evidence="15" type="ORF">JBS370_LOCUS24123</name>
</gene>
<accession>A0A819LGD7</accession>
<feature type="compositionally biased region" description="Basic residues" evidence="11">
    <location>
        <begin position="1330"/>
        <end position="1339"/>
    </location>
</feature>
<dbReference type="InterPro" id="IPR014720">
    <property type="entry name" value="dsRBD_dom"/>
</dbReference>
<dbReference type="SMART" id="SM00490">
    <property type="entry name" value="HELICc"/>
    <property type="match status" value="1"/>
</dbReference>
<keyword evidence="4" id="KW-0677">Repeat</keyword>
<dbReference type="SMART" id="SM00487">
    <property type="entry name" value="DEXDc"/>
    <property type="match status" value="1"/>
</dbReference>
<dbReference type="InterPro" id="IPR014001">
    <property type="entry name" value="Helicase_ATP-bd"/>
</dbReference>
<dbReference type="SMART" id="SM00358">
    <property type="entry name" value="DSRM"/>
    <property type="match status" value="2"/>
</dbReference>
<dbReference type="Pfam" id="PF07717">
    <property type="entry name" value="OB_NTP_bind"/>
    <property type="match status" value="1"/>
</dbReference>
<comment type="similarity">
    <text evidence="2">Belongs to the DEAD box helicase family. DEAH subfamily.</text>
</comment>
<keyword evidence="8" id="KW-0067">ATP-binding</keyword>
<feature type="compositionally biased region" description="Acidic residues" evidence="11">
    <location>
        <begin position="620"/>
        <end position="631"/>
    </location>
</feature>
<feature type="domain" description="Helicase ATP-binding" evidence="13">
    <location>
        <begin position="393"/>
        <end position="579"/>
    </location>
</feature>
<dbReference type="Gene3D" id="3.40.50.300">
    <property type="entry name" value="P-loop containing nucleotide triphosphate hydrolases"/>
    <property type="match status" value="2"/>
</dbReference>
<dbReference type="GO" id="GO:0005730">
    <property type="term" value="C:nucleolus"/>
    <property type="evidence" value="ECO:0007669"/>
    <property type="project" value="TreeGrafter"/>
</dbReference>
<feature type="domain" description="Helicase C-terminal" evidence="14">
    <location>
        <begin position="668"/>
        <end position="841"/>
    </location>
</feature>
<dbReference type="GO" id="GO:0016887">
    <property type="term" value="F:ATP hydrolysis activity"/>
    <property type="evidence" value="ECO:0007669"/>
    <property type="project" value="TreeGrafter"/>
</dbReference>
<keyword evidence="10" id="KW-0694">RNA-binding</keyword>
<comment type="subcellular location">
    <subcellularLocation>
        <location evidence="1">Nucleus</location>
    </subcellularLocation>
</comment>
<evidence type="ECO:0000256" key="3">
    <source>
        <dbReference type="ARBA" id="ARBA00012552"/>
    </source>
</evidence>
<keyword evidence="9" id="KW-0539">Nucleus</keyword>
<feature type="compositionally biased region" description="Low complexity" evidence="11">
    <location>
        <begin position="1185"/>
        <end position="1207"/>
    </location>
</feature>
<dbReference type="GO" id="GO:0003724">
    <property type="term" value="F:RNA helicase activity"/>
    <property type="evidence" value="ECO:0007669"/>
    <property type="project" value="UniProtKB-EC"/>
</dbReference>
<dbReference type="Pfam" id="PF21010">
    <property type="entry name" value="HA2_C"/>
    <property type="match status" value="1"/>
</dbReference>
<evidence type="ECO:0000256" key="4">
    <source>
        <dbReference type="ARBA" id="ARBA00022737"/>
    </source>
</evidence>
<dbReference type="PANTHER" id="PTHR18934">
    <property type="entry name" value="ATP-DEPENDENT RNA HELICASE"/>
    <property type="match status" value="1"/>
</dbReference>
<evidence type="ECO:0000259" key="12">
    <source>
        <dbReference type="PROSITE" id="PS50137"/>
    </source>
</evidence>
<dbReference type="Pfam" id="PF00035">
    <property type="entry name" value="dsrm"/>
    <property type="match status" value="2"/>
</dbReference>
<dbReference type="FunFam" id="3.30.160.20:FF:000028">
    <property type="entry name" value="ATP-dependent RNA helicase A"/>
    <property type="match status" value="1"/>
</dbReference>
<evidence type="ECO:0000256" key="9">
    <source>
        <dbReference type="ARBA" id="ARBA00023242"/>
    </source>
</evidence>
<dbReference type="GO" id="GO:0003725">
    <property type="term" value="F:double-stranded RNA binding"/>
    <property type="evidence" value="ECO:0007669"/>
    <property type="project" value="InterPro"/>
</dbReference>
<dbReference type="InterPro" id="IPR048333">
    <property type="entry name" value="HA2_WH"/>
</dbReference>
<dbReference type="SUPFAM" id="SSF54768">
    <property type="entry name" value="dsRNA-binding domain-like"/>
    <property type="match status" value="2"/>
</dbReference>
<protein>
    <recommendedName>
        <fullName evidence="3">RNA helicase</fullName>
        <ecNumber evidence="3">3.6.4.13</ecNumber>
    </recommendedName>
</protein>
<keyword evidence="6" id="KW-0378">Hydrolase</keyword>
<evidence type="ECO:0000256" key="11">
    <source>
        <dbReference type="SAM" id="MobiDB-lite"/>
    </source>
</evidence>
<dbReference type="Pfam" id="PF04408">
    <property type="entry name" value="WHD_HA2"/>
    <property type="match status" value="1"/>
</dbReference>
<comment type="caution">
    <text evidence="15">The sequence shown here is derived from an EMBL/GenBank/DDBJ whole genome shotgun (WGS) entry which is preliminary data.</text>
</comment>
<dbReference type="CDD" id="cd18791">
    <property type="entry name" value="SF2_C_RHA"/>
    <property type="match status" value="1"/>
</dbReference>
<evidence type="ECO:0000313" key="16">
    <source>
        <dbReference type="Proteomes" id="UP000663836"/>
    </source>
</evidence>
<dbReference type="CDD" id="cd19855">
    <property type="entry name" value="DSRM_DHX9_rpt2"/>
    <property type="match status" value="1"/>
</dbReference>
<dbReference type="GO" id="GO:0045944">
    <property type="term" value="P:positive regulation of transcription by RNA polymerase II"/>
    <property type="evidence" value="ECO:0007669"/>
    <property type="project" value="TreeGrafter"/>
</dbReference>
<feature type="region of interest" description="Disordered" evidence="11">
    <location>
        <begin position="1185"/>
        <end position="1339"/>
    </location>
</feature>
<dbReference type="FunFam" id="3.30.160.20:FF:000026">
    <property type="entry name" value="ATP-dependent RNA helicase A"/>
    <property type="match status" value="1"/>
</dbReference>
<feature type="compositionally biased region" description="Polar residues" evidence="11">
    <location>
        <begin position="1240"/>
        <end position="1260"/>
    </location>
</feature>
<dbReference type="Gene3D" id="3.30.160.20">
    <property type="match status" value="2"/>
</dbReference>
<reference evidence="15" key="1">
    <citation type="submission" date="2021-02" db="EMBL/GenBank/DDBJ databases">
        <authorList>
            <person name="Nowell W R."/>
        </authorList>
    </citation>
    <scope>NUCLEOTIDE SEQUENCE</scope>
</reference>
<evidence type="ECO:0000256" key="7">
    <source>
        <dbReference type="ARBA" id="ARBA00022806"/>
    </source>
</evidence>
<evidence type="ECO:0000256" key="1">
    <source>
        <dbReference type="ARBA" id="ARBA00004123"/>
    </source>
</evidence>
<evidence type="ECO:0000259" key="13">
    <source>
        <dbReference type="PROSITE" id="PS51192"/>
    </source>
</evidence>